<feature type="region of interest" description="Disordered" evidence="1">
    <location>
        <begin position="210"/>
        <end position="232"/>
    </location>
</feature>
<proteinExistence type="predicted"/>
<feature type="region of interest" description="Disordered" evidence="1">
    <location>
        <begin position="788"/>
        <end position="837"/>
    </location>
</feature>
<dbReference type="OrthoDB" id="420046at2759"/>
<protein>
    <submittedName>
        <fullName evidence="2">Uncharacterized protein</fullName>
    </submittedName>
</protein>
<feature type="region of interest" description="Disordered" evidence="1">
    <location>
        <begin position="1"/>
        <end position="82"/>
    </location>
</feature>
<feature type="compositionally biased region" description="Low complexity" evidence="1">
    <location>
        <begin position="800"/>
        <end position="821"/>
    </location>
</feature>
<name>A0A1Y2F5Y9_9BASI</name>
<evidence type="ECO:0000313" key="2">
    <source>
        <dbReference type="EMBL" id="ORY79273.1"/>
    </source>
</evidence>
<feature type="compositionally biased region" description="Polar residues" evidence="1">
    <location>
        <begin position="390"/>
        <end position="404"/>
    </location>
</feature>
<reference evidence="2 3" key="1">
    <citation type="submission" date="2016-07" db="EMBL/GenBank/DDBJ databases">
        <title>Pervasive Adenine N6-methylation of Active Genes in Fungi.</title>
        <authorList>
            <consortium name="DOE Joint Genome Institute"/>
            <person name="Mondo S.J."/>
            <person name="Dannebaum R.O."/>
            <person name="Kuo R.C."/>
            <person name="Labutti K."/>
            <person name="Haridas S."/>
            <person name="Kuo A."/>
            <person name="Salamov A."/>
            <person name="Ahrendt S.R."/>
            <person name="Lipzen A."/>
            <person name="Sullivan W."/>
            <person name="Andreopoulos W.B."/>
            <person name="Clum A."/>
            <person name="Lindquist E."/>
            <person name="Daum C."/>
            <person name="Ramamoorthy G.K."/>
            <person name="Gryganskyi A."/>
            <person name="Culley D."/>
            <person name="Magnuson J.K."/>
            <person name="James T.Y."/>
            <person name="O'Malley M.A."/>
            <person name="Stajich J.E."/>
            <person name="Spatafora J.W."/>
            <person name="Visel A."/>
            <person name="Grigoriev I.V."/>
        </authorList>
    </citation>
    <scope>NUCLEOTIDE SEQUENCE [LARGE SCALE GENOMIC DNA]</scope>
    <source>
        <strain evidence="2 3">62-1032</strain>
    </source>
</reference>
<feature type="compositionally biased region" description="Gly residues" evidence="1">
    <location>
        <begin position="212"/>
        <end position="228"/>
    </location>
</feature>
<feature type="compositionally biased region" description="Basic and acidic residues" evidence="1">
    <location>
        <begin position="739"/>
        <end position="756"/>
    </location>
</feature>
<feature type="compositionally biased region" description="Basic and acidic residues" evidence="1">
    <location>
        <begin position="406"/>
        <end position="419"/>
    </location>
</feature>
<feature type="compositionally biased region" description="Polar residues" evidence="1">
    <location>
        <begin position="12"/>
        <end position="22"/>
    </location>
</feature>
<feature type="compositionally biased region" description="Basic residues" evidence="1">
    <location>
        <begin position="46"/>
        <end position="57"/>
    </location>
</feature>
<feature type="region of interest" description="Disordered" evidence="1">
    <location>
        <begin position="357"/>
        <end position="419"/>
    </location>
</feature>
<dbReference type="Proteomes" id="UP000193467">
    <property type="component" value="Unassembled WGS sequence"/>
</dbReference>
<gene>
    <name evidence="2" type="ORF">BCR35DRAFT_352714</name>
</gene>
<accession>A0A1Y2F5Y9</accession>
<organism evidence="2 3">
    <name type="scientific">Leucosporidium creatinivorum</name>
    <dbReference type="NCBI Taxonomy" id="106004"/>
    <lineage>
        <taxon>Eukaryota</taxon>
        <taxon>Fungi</taxon>
        <taxon>Dikarya</taxon>
        <taxon>Basidiomycota</taxon>
        <taxon>Pucciniomycotina</taxon>
        <taxon>Microbotryomycetes</taxon>
        <taxon>Leucosporidiales</taxon>
        <taxon>Leucosporidium</taxon>
    </lineage>
</organism>
<feature type="region of interest" description="Disordered" evidence="1">
    <location>
        <begin position="714"/>
        <end position="756"/>
    </location>
</feature>
<feature type="compositionally biased region" description="Low complexity" evidence="1">
    <location>
        <begin position="58"/>
        <end position="73"/>
    </location>
</feature>
<dbReference type="EMBL" id="MCGR01000027">
    <property type="protein sequence ID" value="ORY79273.1"/>
    <property type="molecule type" value="Genomic_DNA"/>
</dbReference>
<sequence length="837" mass="90680">MVALEAEPIASTPASTNASPDNSDGEVGSGQKQAEGAAEATAGAGKAKKKKKRKTPAQKRAAAEAALAAAQAANPPPPPVLKISRNKHMKYISSYHGPWLQLPHEVLDSLLTVNCDPANLPTVRGLLDTKSSAYALSDRSRFKTLPPTPPPIDMSFLSDEDERLPPPIDPAAFRGVGEIRKLVDDASDLAVRAASGMSAAALGAFNPSSSGMGSGGEQQGMGSLGGSGRNATMSPVRQHRLRALAVGKLAEAYKIDEIAASVCVMQSATGLDDLAQRVLKYEPESLDAQYVHFFHEKIPSRTLALSTDTTLLDQLILSNPHRLEYYRTRGIVHGFKQDYPAAIRNFTQALVQAKATRKAKAHHAEVAAGTRSRKKGRGGRGKGKHKEDSGTATNGGADSPSASTPAREEATSIGKEPGDDLERQMLFHRGMAHFHYACKLLEDAALDIEGVEKPSGGLSNEGGELTLRNVGIVLKDEVAGLYGCASPKKQERYRNELGDPALREKVTTLLRKSLRDQERFLSYFAVWEAPAGSVLEEEKRYQNPRSTDKPLTFRGRRLIHHRALSNRTRHSDPRRPEVASGDVKPEPALLTTYHPLIVEAHFSVLLTHLLLGDFSALVTAHARTVRLMDYLEGYPVFLPARSLNQSEYAEVLERLAVTWLKKREEQHISEPDGTEEQLAQEGDLKSLHHLLSFFTPSYVDALVAAAEKAEQELKEQSKAGSKSNPLLSLMDANGLGANGKERGSWAEEREKAEAERRKIDPSYATYNTARAEVAVAWLTAVVLPEKEIEEKAGRAKGKAPAEGRSAPSSSSATMNGSASTSKLPNLDAWTLDDIDDE</sequence>
<dbReference type="AlphaFoldDB" id="A0A1Y2F5Y9"/>
<evidence type="ECO:0000256" key="1">
    <source>
        <dbReference type="SAM" id="MobiDB-lite"/>
    </source>
</evidence>
<feature type="compositionally biased region" description="Basic residues" evidence="1">
    <location>
        <begin position="371"/>
        <end position="384"/>
    </location>
</feature>
<dbReference type="InParanoid" id="A0A1Y2F5Y9"/>
<evidence type="ECO:0000313" key="3">
    <source>
        <dbReference type="Proteomes" id="UP000193467"/>
    </source>
</evidence>
<dbReference type="STRING" id="106004.A0A1Y2F5Y9"/>
<keyword evidence="3" id="KW-1185">Reference proteome</keyword>
<comment type="caution">
    <text evidence="2">The sequence shown here is derived from an EMBL/GenBank/DDBJ whole genome shotgun (WGS) entry which is preliminary data.</text>
</comment>
<feature type="region of interest" description="Disordered" evidence="1">
    <location>
        <begin position="564"/>
        <end position="583"/>
    </location>
</feature>
<feature type="compositionally biased region" description="Low complexity" evidence="1">
    <location>
        <begin position="30"/>
        <end position="45"/>
    </location>
</feature>